<dbReference type="AlphaFoldDB" id="L0DA15"/>
<dbReference type="InterPro" id="IPR008538">
    <property type="entry name" value="Uma2"/>
</dbReference>
<dbReference type="HOGENOM" id="CLU_107036_0_0_0"/>
<feature type="domain" description="Putative restriction endonuclease" evidence="1">
    <location>
        <begin position="13"/>
        <end position="180"/>
    </location>
</feature>
<organism evidence="2 3">
    <name type="scientific">Singulisphaera acidiphila (strain ATCC BAA-1392 / DSM 18658 / VKM B-2454 / MOB10)</name>
    <dbReference type="NCBI Taxonomy" id="886293"/>
    <lineage>
        <taxon>Bacteria</taxon>
        <taxon>Pseudomonadati</taxon>
        <taxon>Planctomycetota</taxon>
        <taxon>Planctomycetia</taxon>
        <taxon>Isosphaerales</taxon>
        <taxon>Isosphaeraceae</taxon>
        <taxon>Singulisphaera</taxon>
    </lineage>
</organism>
<dbReference type="RefSeq" id="WP_015244653.1">
    <property type="nucleotide sequence ID" value="NC_019892.1"/>
</dbReference>
<reference evidence="2 3" key="1">
    <citation type="submission" date="2012-02" db="EMBL/GenBank/DDBJ databases">
        <title>Complete sequence of chromosome of Singulisphaera acidiphila DSM 18658.</title>
        <authorList>
            <consortium name="US DOE Joint Genome Institute (JGI-PGF)"/>
            <person name="Lucas S."/>
            <person name="Copeland A."/>
            <person name="Lapidus A."/>
            <person name="Glavina del Rio T."/>
            <person name="Dalin E."/>
            <person name="Tice H."/>
            <person name="Bruce D."/>
            <person name="Goodwin L."/>
            <person name="Pitluck S."/>
            <person name="Peters L."/>
            <person name="Ovchinnikova G."/>
            <person name="Chertkov O."/>
            <person name="Kyrpides N."/>
            <person name="Mavromatis K."/>
            <person name="Ivanova N."/>
            <person name="Brettin T."/>
            <person name="Detter J.C."/>
            <person name="Han C."/>
            <person name="Larimer F."/>
            <person name="Land M."/>
            <person name="Hauser L."/>
            <person name="Markowitz V."/>
            <person name="Cheng J.-F."/>
            <person name="Hugenholtz P."/>
            <person name="Woyke T."/>
            <person name="Wu D."/>
            <person name="Tindall B."/>
            <person name="Pomrenke H."/>
            <person name="Brambilla E."/>
            <person name="Klenk H.-P."/>
            <person name="Eisen J.A."/>
        </authorList>
    </citation>
    <scope>NUCLEOTIDE SEQUENCE [LARGE SCALE GENOMIC DNA]</scope>
    <source>
        <strain evidence="3">ATCC BAA-1392 / DSM 18658 / VKM B-2454 / MOB10</strain>
    </source>
</reference>
<proteinExistence type="predicted"/>
<evidence type="ECO:0000313" key="2">
    <source>
        <dbReference type="EMBL" id="AGA25476.1"/>
    </source>
</evidence>
<keyword evidence="3" id="KW-1185">Reference proteome</keyword>
<dbReference type="OrthoDB" id="273336at2"/>
<dbReference type="eggNOG" id="COG4636">
    <property type="taxonomic scope" value="Bacteria"/>
</dbReference>
<gene>
    <name evidence="2" type="ordered locus">Sinac_1077</name>
</gene>
<sequence length="201" mass="22294">MSSVSRIQRSLTLEEFLALPEEEPSLEFINGRIEAKVSPQQKHSVIQVRLGDSLNRYAEPAEKGFAFSELRCTFAGRSIVPDIVFLLVSHICTDAQGEILNEAFLVPDIHIEIISPDQSAKSAREKLVHSTENGCSLGWLIDPEKKRVEVYRPSQPAESLAFDGVLDGEPVLPGYRLPVATVFGWLRFPRPERPTTGADPA</sequence>
<evidence type="ECO:0000313" key="3">
    <source>
        <dbReference type="Proteomes" id="UP000010798"/>
    </source>
</evidence>
<dbReference type="Proteomes" id="UP000010798">
    <property type="component" value="Chromosome"/>
</dbReference>
<name>L0DA15_SINAD</name>
<dbReference type="SUPFAM" id="SSF52980">
    <property type="entry name" value="Restriction endonuclease-like"/>
    <property type="match status" value="1"/>
</dbReference>
<dbReference type="KEGG" id="saci:Sinac_1077"/>
<dbReference type="STRING" id="886293.Sinac_1077"/>
<dbReference type="EMBL" id="CP003364">
    <property type="protein sequence ID" value="AGA25476.1"/>
    <property type="molecule type" value="Genomic_DNA"/>
</dbReference>
<dbReference type="InterPro" id="IPR012296">
    <property type="entry name" value="Nuclease_put_TT1808"/>
</dbReference>
<accession>L0DA15</accession>
<dbReference type="Gene3D" id="3.90.1570.10">
    <property type="entry name" value="tt1808, chain A"/>
    <property type="match status" value="1"/>
</dbReference>
<dbReference type="PANTHER" id="PTHR34107:SF5">
    <property type="entry name" value="SLL1355 PROTEIN"/>
    <property type="match status" value="1"/>
</dbReference>
<evidence type="ECO:0000259" key="1">
    <source>
        <dbReference type="Pfam" id="PF05685"/>
    </source>
</evidence>
<protein>
    <recommendedName>
        <fullName evidence="1">Putative restriction endonuclease domain-containing protein</fullName>
    </recommendedName>
</protein>
<dbReference type="PANTHER" id="PTHR34107">
    <property type="entry name" value="SLL0198 PROTEIN-RELATED"/>
    <property type="match status" value="1"/>
</dbReference>
<dbReference type="CDD" id="cd06260">
    <property type="entry name" value="DUF820-like"/>
    <property type="match status" value="1"/>
</dbReference>
<dbReference type="Pfam" id="PF05685">
    <property type="entry name" value="Uma2"/>
    <property type="match status" value="1"/>
</dbReference>
<dbReference type="InterPro" id="IPR011335">
    <property type="entry name" value="Restrct_endonuc-II-like"/>
</dbReference>